<comment type="caution">
    <text evidence="2">The sequence shown here is derived from an EMBL/GenBank/DDBJ whole genome shotgun (WGS) entry which is preliminary data.</text>
</comment>
<evidence type="ECO:0000259" key="1">
    <source>
        <dbReference type="Pfam" id="PF14780"/>
    </source>
</evidence>
<keyword evidence="3" id="KW-1185">Reference proteome</keyword>
<dbReference type="GO" id="GO:0045747">
    <property type="term" value="P:positive regulation of Notch signaling pathway"/>
    <property type="evidence" value="ECO:0007669"/>
    <property type="project" value="TreeGrafter"/>
</dbReference>
<dbReference type="Proteomes" id="UP001445076">
    <property type="component" value="Unassembled WGS sequence"/>
</dbReference>
<name>A0AAW0YI53_CHEQU</name>
<dbReference type="PANTHER" id="PTHR34761">
    <property type="entry name" value="NUCLEOLUS AND NEURAL PROGENITOR PROTEIN"/>
    <property type="match status" value="1"/>
</dbReference>
<dbReference type="GO" id="GO:0005634">
    <property type="term" value="C:nucleus"/>
    <property type="evidence" value="ECO:0007669"/>
    <property type="project" value="TreeGrafter"/>
</dbReference>
<feature type="domain" description="Nucleolus and neural progenitor protein-like N-terminal" evidence="1">
    <location>
        <begin position="4"/>
        <end position="196"/>
    </location>
</feature>
<evidence type="ECO:0000313" key="2">
    <source>
        <dbReference type="EMBL" id="KAK8752514.1"/>
    </source>
</evidence>
<dbReference type="AlphaFoldDB" id="A0AAW0YI53"/>
<dbReference type="Pfam" id="PF14780">
    <property type="entry name" value="NEPRO_N"/>
    <property type="match status" value="1"/>
</dbReference>
<organism evidence="2 3">
    <name type="scientific">Cherax quadricarinatus</name>
    <name type="common">Australian red claw crayfish</name>
    <dbReference type="NCBI Taxonomy" id="27406"/>
    <lineage>
        <taxon>Eukaryota</taxon>
        <taxon>Metazoa</taxon>
        <taxon>Ecdysozoa</taxon>
        <taxon>Arthropoda</taxon>
        <taxon>Crustacea</taxon>
        <taxon>Multicrustacea</taxon>
        <taxon>Malacostraca</taxon>
        <taxon>Eumalacostraca</taxon>
        <taxon>Eucarida</taxon>
        <taxon>Decapoda</taxon>
        <taxon>Pleocyemata</taxon>
        <taxon>Astacidea</taxon>
        <taxon>Parastacoidea</taxon>
        <taxon>Parastacidae</taxon>
        <taxon>Cherax</taxon>
    </lineage>
</organism>
<reference evidence="2 3" key="1">
    <citation type="journal article" date="2024" name="BMC Genomics">
        <title>Genome assembly of redclaw crayfish (Cherax quadricarinatus) provides insights into its immune adaptation and hypoxia tolerance.</title>
        <authorList>
            <person name="Liu Z."/>
            <person name="Zheng J."/>
            <person name="Li H."/>
            <person name="Fang K."/>
            <person name="Wang S."/>
            <person name="He J."/>
            <person name="Zhou D."/>
            <person name="Weng S."/>
            <person name="Chi M."/>
            <person name="Gu Z."/>
            <person name="He J."/>
            <person name="Li F."/>
            <person name="Wang M."/>
        </authorList>
    </citation>
    <scope>NUCLEOTIDE SEQUENCE [LARGE SCALE GENOMIC DNA]</scope>
    <source>
        <strain evidence="2">ZL_2023a</strain>
    </source>
</reference>
<dbReference type="InterPro" id="IPR052835">
    <property type="entry name" value="Nepro"/>
</dbReference>
<proteinExistence type="predicted"/>
<dbReference type="PANTHER" id="PTHR34761:SF1">
    <property type="entry name" value="NUCLEOLUS AND NEURAL PROGENITOR PROTEIN"/>
    <property type="match status" value="1"/>
</dbReference>
<gene>
    <name evidence="2" type="ORF">OTU49_005966</name>
</gene>
<dbReference type="InterPro" id="IPR027951">
    <property type="entry name" value="Nepro_N"/>
</dbReference>
<dbReference type="EMBL" id="JARKIK010000004">
    <property type="protein sequence ID" value="KAK8752514.1"/>
    <property type="molecule type" value="Genomic_DNA"/>
</dbReference>
<sequence>MEVWNKRDLPRPPIYTIEYTGKERRESNFDVCVQSLLEGILCGHAVLCDEEVSGCFFREVAILTVSLFQNGRHRSEKFYKALKKVEKCSERWKELNFEKILDDIRQLMPAISPSHRSLRMPSKQMFEYLLIKILGGFHLLLHMDGYCREAAGYLMSKISSGHFFSTAMAFLANVARIRVLVLDLSGQLAKLYDDIFPWIQQLKNSSAPGLATQGSIPLKLSDYLQEYCGSLNEKSSTMFTKYGTGDGSFSWEINIFTEDDNRDKTSSCLLELPDSKTAIGEVTERVESSKQSKRPLVMENNEEDSKTLVSLVSVEDIGVCVTATKKILKHSSGISNDTKKRKKCAESWDVCKTGTVVSCGNTRRDKLLSVNVERSMSGLKREREAKVLGSNKKSKNIMEPHCVLHMNSDSEVSSKFLKHYQSVSQHVKQIDSIEAMSCFLLSERKRRCNKDNKLISSLLKDDDWVIFHKFIKRRIRKIEELRNNDYSACENFEVKLLQKTKTRLKFWLLFPQLKGKKPRNWKCMLYDIRNKKK</sequence>
<protein>
    <recommendedName>
        <fullName evidence="1">Nucleolus and neural progenitor protein-like N-terminal domain-containing protein</fullName>
    </recommendedName>
</protein>
<accession>A0AAW0YI53</accession>
<evidence type="ECO:0000313" key="3">
    <source>
        <dbReference type="Proteomes" id="UP001445076"/>
    </source>
</evidence>